<dbReference type="GO" id="GO:0061711">
    <property type="term" value="F:tRNA N(6)-L-threonylcarbamoyladenine synthase activity"/>
    <property type="evidence" value="ECO:0007669"/>
    <property type="project" value="UniProtKB-EC"/>
</dbReference>
<dbReference type="NCBIfam" id="TIGR00329">
    <property type="entry name" value="gcp_kae1"/>
    <property type="match status" value="1"/>
</dbReference>
<dbReference type="EMBL" id="BSDR01000001">
    <property type="protein sequence ID" value="GLI36414.1"/>
    <property type="molecule type" value="Genomic_DNA"/>
</dbReference>
<dbReference type="Proteomes" id="UP001144372">
    <property type="component" value="Unassembled WGS sequence"/>
</dbReference>
<evidence type="ECO:0000256" key="8">
    <source>
        <dbReference type="HAMAP-Rule" id="MF_01445"/>
    </source>
</evidence>
<feature type="binding site" evidence="8">
    <location>
        <position position="115"/>
    </location>
    <ligand>
        <name>Fe cation</name>
        <dbReference type="ChEBI" id="CHEBI:24875"/>
    </ligand>
</feature>
<dbReference type="InterPro" id="IPR017860">
    <property type="entry name" value="Peptidase_M22_CS"/>
</dbReference>
<dbReference type="PROSITE" id="PS01016">
    <property type="entry name" value="GLYCOPROTEASE"/>
    <property type="match status" value="1"/>
</dbReference>
<comment type="catalytic activity">
    <reaction evidence="7 8">
        <text>L-threonylcarbamoyladenylate + adenosine(37) in tRNA = N(6)-L-threonylcarbamoyladenosine(37) in tRNA + AMP + H(+)</text>
        <dbReference type="Rhea" id="RHEA:37059"/>
        <dbReference type="Rhea" id="RHEA-COMP:10162"/>
        <dbReference type="Rhea" id="RHEA-COMP:10163"/>
        <dbReference type="ChEBI" id="CHEBI:15378"/>
        <dbReference type="ChEBI" id="CHEBI:73682"/>
        <dbReference type="ChEBI" id="CHEBI:74411"/>
        <dbReference type="ChEBI" id="CHEBI:74418"/>
        <dbReference type="ChEBI" id="CHEBI:456215"/>
        <dbReference type="EC" id="2.3.1.234"/>
    </reaction>
</comment>
<keyword evidence="4 8" id="KW-0479">Metal-binding</keyword>
<dbReference type="GO" id="GO:0005506">
    <property type="term" value="F:iron ion binding"/>
    <property type="evidence" value="ECO:0007669"/>
    <property type="project" value="UniProtKB-UniRule"/>
</dbReference>
<evidence type="ECO:0000313" key="11">
    <source>
        <dbReference type="Proteomes" id="UP001144372"/>
    </source>
</evidence>
<dbReference type="Pfam" id="PF00814">
    <property type="entry name" value="TsaD"/>
    <property type="match status" value="1"/>
</dbReference>
<accession>A0A9W6FX21</accession>
<evidence type="ECO:0000256" key="7">
    <source>
        <dbReference type="ARBA" id="ARBA00048117"/>
    </source>
</evidence>
<dbReference type="HAMAP" id="MF_01445">
    <property type="entry name" value="TsaD"/>
    <property type="match status" value="1"/>
</dbReference>
<keyword evidence="11" id="KW-1185">Reference proteome</keyword>
<gene>
    <name evidence="8 10" type="primary">tsaD</name>
    <name evidence="10" type="ORF">DAMNIGENAA_38470</name>
</gene>
<dbReference type="Gene3D" id="3.30.420.40">
    <property type="match status" value="2"/>
</dbReference>
<feature type="binding site" evidence="8">
    <location>
        <position position="307"/>
    </location>
    <ligand>
        <name>Fe cation</name>
        <dbReference type="ChEBI" id="CHEBI:24875"/>
    </ligand>
</feature>
<dbReference type="NCBIfam" id="TIGR03723">
    <property type="entry name" value="T6A_TsaD_YgjD"/>
    <property type="match status" value="1"/>
</dbReference>
<sequence length="340" mass="35816">MLILGVESSCDETAAAVVEDGKKILSDVIASQVAVHSPYGGVVPELASRKHVEAILPVIAQALEEARVGAEDLDAIAVTQGPGLVGALLVGIGAAKAMAYALGKPLIPVSHLEGHMHAAFLGQTSPRESFVCLVVSGGHTALYRVDPDGKNHFLGATRDDAAGEAFDKVAKLLGLGYPGGIEIDRLAVKGNPHAIAFPKAFMEKDSLEFSFSGLKTAVANFVRHHGLPAGENESPSYRIEDLVASFQETVVDVLVTKTVRAANLTGTKDVAVVGGVAANSRLRQRLTGAAFEHQLNLHLPPLRLCTDNAVMIAAAGFTVWKRSGFCLDPLELDAVSRWHV</sequence>
<dbReference type="InterPro" id="IPR022450">
    <property type="entry name" value="TsaD"/>
</dbReference>
<dbReference type="GO" id="GO:0002949">
    <property type="term" value="P:tRNA threonylcarbamoyladenosine modification"/>
    <property type="evidence" value="ECO:0007669"/>
    <property type="project" value="UniProtKB-UniRule"/>
</dbReference>
<evidence type="ECO:0000256" key="4">
    <source>
        <dbReference type="ARBA" id="ARBA00022723"/>
    </source>
</evidence>
<dbReference type="SUPFAM" id="SSF53067">
    <property type="entry name" value="Actin-like ATPase domain"/>
    <property type="match status" value="2"/>
</dbReference>
<feature type="domain" description="Gcp-like" evidence="9">
    <location>
        <begin position="23"/>
        <end position="313"/>
    </location>
</feature>
<dbReference type="FunFam" id="3.30.420.40:FF:000040">
    <property type="entry name" value="tRNA N6-adenosine threonylcarbamoyltransferase"/>
    <property type="match status" value="1"/>
</dbReference>
<feature type="binding site" evidence="8">
    <location>
        <position position="184"/>
    </location>
    <ligand>
        <name>substrate</name>
    </ligand>
</feature>
<comment type="similarity">
    <text evidence="8">Belongs to the KAE1 / TsaD family.</text>
</comment>
<feature type="binding site" evidence="8">
    <location>
        <position position="180"/>
    </location>
    <ligand>
        <name>substrate</name>
    </ligand>
</feature>
<dbReference type="PANTHER" id="PTHR11735:SF6">
    <property type="entry name" value="TRNA N6-ADENOSINE THREONYLCARBAMOYLTRANSFERASE, MITOCHONDRIAL"/>
    <property type="match status" value="1"/>
</dbReference>
<dbReference type="GO" id="GO:0005737">
    <property type="term" value="C:cytoplasm"/>
    <property type="evidence" value="ECO:0007669"/>
    <property type="project" value="UniProtKB-SubCell"/>
</dbReference>
<organism evidence="10 11">
    <name type="scientific">Desulforhabdus amnigena</name>
    <dbReference type="NCBI Taxonomy" id="40218"/>
    <lineage>
        <taxon>Bacteria</taxon>
        <taxon>Pseudomonadati</taxon>
        <taxon>Thermodesulfobacteriota</taxon>
        <taxon>Syntrophobacteria</taxon>
        <taxon>Syntrophobacterales</taxon>
        <taxon>Syntrophobacteraceae</taxon>
        <taxon>Desulforhabdus</taxon>
    </lineage>
</organism>
<feature type="binding site" evidence="8">
    <location>
        <begin position="134"/>
        <end position="138"/>
    </location>
    <ligand>
        <name>substrate</name>
    </ligand>
</feature>
<protein>
    <recommendedName>
        <fullName evidence="8">tRNA N6-adenosine threonylcarbamoyltransferase</fullName>
        <ecNumber evidence="8">2.3.1.234</ecNumber>
    </recommendedName>
    <alternativeName>
        <fullName evidence="8">N6-L-threonylcarbamoyladenine synthase</fullName>
        <shortName evidence="8">t(6)A synthase</shortName>
    </alternativeName>
    <alternativeName>
        <fullName evidence="8">t(6)A37 threonylcarbamoyladenosine biosynthesis protein TsaD</fullName>
    </alternativeName>
    <alternativeName>
        <fullName evidence="8">tRNA threonylcarbamoyladenosine biosynthesis protein TsaD</fullName>
    </alternativeName>
</protein>
<comment type="cofactor">
    <cofactor evidence="8">
        <name>Fe(2+)</name>
        <dbReference type="ChEBI" id="CHEBI:29033"/>
    </cofactor>
    <text evidence="8">Binds 1 Fe(2+) ion per subunit.</text>
</comment>
<evidence type="ECO:0000313" key="10">
    <source>
        <dbReference type="EMBL" id="GLI36414.1"/>
    </source>
</evidence>
<comment type="subcellular location">
    <subcellularLocation>
        <location evidence="8">Cytoplasm</location>
    </subcellularLocation>
</comment>
<evidence type="ECO:0000259" key="9">
    <source>
        <dbReference type="Pfam" id="PF00814"/>
    </source>
</evidence>
<dbReference type="InterPro" id="IPR017861">
    <property type="entry name" value="KAE1/TsaD"/>
</dbReference>
<evidence type="ECO:0000256" key="2">
    <source>
        <dbReference type="ARBA" id="ARBA00022679"/>
    </source>
</evidence>
<dbReference type="InterPro" id="IPR000905">
    <property type="entry name" value="Gcp-like_dom"/>
</dbReference>
<evidence type="ECO:0000256" key="6">
    <source>
        <dbReference type="ARBA" id="ARBA00023315"/>
    </source>
</evidence>
<comment type="function">
    <text evidence="8">Required for the formation of a threonylcarbamoyl group on adenosine at position 37 (t(6)A37) in tRNAs that read codons beginning with adenine. Is involved in the transfer of the threonylcarbamoyl moiety of threonylcarbamoyl-AMP (TC-AMP) to the N6 group of A37, together with TsaE and TsaB. TsaD likely plays a direct catalytic role in this reaction.</text>
</comment>
<dbReference type="PRINTS" id="PR00789">
    <property type="entry name" value="OSIALOPTASE"/>
</dbReference>
<feature type="binding site" evidence="8">
    <location>
        <position position="167"/>
    </location>
    <ligand>
        <name>substrate</name>
    </ligand>
</feature>
<proteinExistence type="inferred from homology"/>
<keyword evidence="2 8" id="KW-0808">Transferase</keyword>
<keyword evidence="1 8" id="KW-0963">Cytoplasm</keyword>
<feature type="binding site" evidence="8">
    <location>
        <position position="111"/>
    </location>
    <ligand>
        <name>Fe cation</name>
        <dbReference type="ChEBI" id="CHEBI:24875"/>
    </ligand>
</feature>
<reference evidence="10" key="1">
    <citation type="submission" date="2022-12" db="EMBL/GenBank/DDBJ databases">
        <title>Reference genome sequencing for broad-spectrum identification of bacterial and archaeal isolates by mass spectrometry.</title>
        <authorList>
            <person name="Sekiguchi Y."/>
            <person name="Tourlousse D.M."/>
        </authorList>
    </citation>
    <scope>NUCLEOTIDE SEQUENCE</scope>
    <source>
        <strain evidence="10">ASRB1</strain>
    </source>
</reference>
<comment type="caution">
    <text evidence="10">The sequence shown here is derived from an EMBL/GenBank/DDBJ whole genome shotgun (WGS) entry which is preliminary data.</text>
</comment>
<dbReference type="RefSeq" id="WP_281796827.1">
    <property type="nucleotide sequence ID" value="NZ_BSDR01000001.1"/>
</dbReference>
<keyword evidence="5 8" id="KW-0408">Iron</keyword>
<dbReference type="FunFam" id="3.30.420.40:FF:000012">
    <property type="entry name" value="tRNA N6-adenosine threonylcarbamoyltransferase"/>
    <property type="match status" value="1"/>
</dbReference>
<dbReference type="AlphaFoldDB" id="A0A9W6FX21"/>
<dbReference type="InterPro" id="IPR043129">
    <property type="entry name" value="ATPase_NBD"/>
</dbReference>
<dbReference type="PANTHER" id="PTHR11735">
    <property type="entry name" value="TRNA N6-ADENOSINE THREONYLCARBAMOYLTRANSFERASE"/>
    <property type="match status" value="1"/>
</dbReference>
<evidence type="ECO:0000256" key="1">
    <source>
        <dbReference type="ARBA" id="ARBA00022490"/>
    </source>
</evidence>
<name>A0A9W6FX21_9BACT</name>
<dbReference type="CDD" id="cd24133">
    <property type="entry name" value="ASKHA_NBD_TsaD_bac"/>
    <property type="match status" value="1"/>
</dbReference>
<keyword evidence="3 8" id="KW-0819">tRNA processing</keyword>
<dbReference type="EC" id="2.3.1.234" evidence="8"/>
<feature type="binding site" evidence="8">
    <location>
        <position position="279"/>
    </location>
    <ligand>
        <name>substrate</name>
    </ligand>
</feature>
<evidence type="ECO:0000256" key="3">
    <source>
        <dbReference type="ARBA" id="ARBA00022694"/>
    </source>
</evidence>
<keyword evidence="6 8" id="KW-0012">Acyltransferase</keyword>
<evidence type="ECO:0000256" key="5">
    <source>
        <dbReference type="ARBA" id="ARBA00023004"/>
    </source>
</evidence>